<dbReference type="ExpressionAtlas" id="D7KNA4">
    <property type="expression patterns" value="baseline"/>
</dbReference>
<dbReference type="Pfam" id="PF00931">
    <property type="entry name" value="NB-ARC"/>
    <property type="match status" value="2"/>
</dbReference>
<evidence type="ECO:0000256" key="7">
    <source>
        <dbReference type="ARBA" id="ARBA00022737"/>
    </source>
</evidence>
<name>D7KNA4_ARALL</name>
<dbReference type="Gramene" id="fgenesh1_pg.C_scaffold_1001079">
    <property type="protein sequence ID" value="fgenesh1_pg.C_scaffold_1001079"/>
    <property type="gene ID" value="fgenesh1_pg.C_scaffold_1001079"/>
</dbReference>
<dbReference type="GO" id="GO:0043531">
    <property type="term" value="F:ADP binding"/>
    <property type="evidence" value="ECO:0007669"/>
    <property type="project" value="InterPro"/>
</dbReference>
<dbReference type="GO" id="GO:0006098">
    <property type="term" value="P:pentose-phosphate shunt"/>
    <property type="evidence" value="ECO:0007669"/>
    <property type="project" value="UniProtKB-UniPathway"/>
</dbReference>
<keyword evidence="6" id="KW-0433">Leucine-rich repeat</keyword>
<gene>
    <name evidence="16" type="ORF">ARALYDRAFT_888542</name>
</gene>
<dbReference type="eggNOG" id="KOG2772">
    <property type="taxonomic scope" value="Eukaryota"/>
</dbReference>
<dbReference type="GO" id="GO:0005524">
    <property type="term" value="F:ATP binding"/>
    <property type="evidence" value="ECO:0007669"/>
    <property type="project" value="UniProtKB-KW"/>
</dbReference>
<dbReference type="InterPro" id="IPR001585">
    <property type="entry name" value="TAL/FSA"/>
</dbReference>
<dbReference type="FunFam" id="1.10.10.10:FF:000322">
    <property type="entry name" value="Probable disease resistance protein At1g63360"/>
    <property type="match status" value="2"/>
</dbReference>
<evidence type="ECO:0000259" key="13">
    <source>
        <dbReference type="Pfam" id="PF00931"/>
    </source>
</evidence>
<dbReference type="FunFam" id="3.40.50.300:FF:001091">
    <property type="entry name" value="Probable disease resistance protein At1g61300"/>
    <property type="match status" value="2"/>
</dbReference>
<comment type="pathway">
    <text evidence="1">Carbohydrate degradation; pentose phosphate pathway; D-glyceraldehyde 3-phosphate and beta-D-fructose 6-phosphate from D-ribose 5-phosphate and D-xylulose 5-phosphate (non-oxidative stage): step 2/3.</text>
</comment>
<keyword evidence="17" id="KW-1185">Reference proteome</keyword>
<dbReference type="SUPFAM" id="SSF52058">
    <property type="entry name" value="L domain-like"/>
    <property type="match status" value="2"/>
</dbReference>
<evidence type="ECO:0000256" key="3">
    <source>
        <dbReference type="ARBA" id="ARBA00008894"/>
    </source>
</evidence>
<dbReference type="PRINTS" id="PR00364">
    <property type="entry name" value="DISEASERSIST"/>
</dbReference>
<dbReference type="SUPFAM" id="SSF51569">
    <property type="entry name" value="Aldolase"/>
    <property type="match status" value="1"/>
</dbReference>
<dbReference type="InterPro" id="IPR058922">
    <property type="entry name" value="WHD_DRP"/>
</dbReference>
<evidence type="ECO:0000256" key="2">
    <source>
        <dbReference type="ARBA" id="ARBA00008012"/>
    </source>
</evidence>
<dbReference type="Pfam" id="PF23598">
    <property type="entry name" value="LRR_14"/>
    <property type="match status" value="2"/>
</dbReference>
<evidence type="ECO:0000256" key="10">
    <source>
        <dbReference type="ARBA" id="ARBA00022840"/>
    </source>
</evidence>
<dbReference type="InterPro" id="IPR004730">
    <property type="entry name" value="Transaldolase_1"/>
</dbReference>
<dbReference type="InterPro" id="IPR002182">
    <property type="entry name" value="NB-ARC"/>
</dbReference>
<evidence type="ECO:0000256" key="5">
    <source>
        <dbReference type="ARBA" id="ARBA00022490"/>
    </source>
</evidence>
<evidence type="ECO:0000256" key="4">
    <source>
        <dbReference type="ARBA" id="ARBA00013151"/>
    </source>
</evidence>
<feature type="domain" description="Disease resistance protein winged helix" evidence="14">
    <location>
        <begin position="330"/>
        <end position="395"/>
    </location>
</feature>
<organism evidence="17">
    <name type="scientific">Arabidopsis lyrata subsp. lyrata</name>
    <name type="common">Lyre-leaved rock-cress</name>
    <dbReference type="NCBI Taxonomy" id="81972"/>
    <lineage>
        <taxon>Eukaryota</taxon>
        <taxon>Viridiplantae</taxon>
        <taxon>Streptophyta</taxon>
        <taxon>Embryophyta</taxon>
        <taxon>Tracheophyta</taxon>
        <taxon>Spermatophyta</taxon>
        <taxon>Magnoliopsida</taxon>
        <taxon>eudicotyledons</taxon>
        <taxon>Gunneridae</taxon>
        <taxon>Pentapetalae</taxon>
        <taxon>rosids</taxon>
        <taxon>malvids</taxon>
        <taxon>Brassicales</taxon>
        <taxon>Brassicaceae</taxon>
        <taxon>Camelineae</taxon>
        <taxon>Arabidopsis</taxon>
    </lineage>
</organism>
<feature type="domain" description="NB-ARC" evidence="13">
    <location>
        <begin position="74"/>
        <end position="244"/>
    </location>
</feature>
<dbReference type="FunFam" id="3.20.20.70:FF:000163">
    <property type="entry name" value="Transaldolase B"/>
    <property type="match status" value="1"/>
</dbReference>
<dbReference type="InterPro" id="IPR036388">
    <property type="entry name" value="WH-like_DNA-bd_sf"/>
</dbReference>
<dbReference type="InterPro" id="IPR013785">
    <property type="entry name" value="Aldolase_TIM"/>
</dbReference>
<protein>
    <recommendedName>
        <fullName evidence="4">transaldolase</fullName>
        <ecNumber evidence="4">2.2.1.2</ecNumber>
    </recommendedName>
</protein>
<dbReference type="InterPro" id="IPR055414">
    <property type="entry name" value="LRR_R13L4/SHOC2-like"/>
</dbReference>
<reference evidence="17" key="1">
    <citation type="journal article" date="2011" name="Nat. Genet.">
        <title>The Arabidopsis lyrata genome sequence and the basis of rapid genome size change.</title>
        <authorList>
            <person name="Hu T.T."/>
            <person name="Pattyn P."/>
            <person name="Bakker E.G."/>
            <person name="Cao J."/>
            <person name="Cheng J.-F."/>
            <person name="Clark R.M."/>
            <person name="Fahlgren N."/>
            <person name="Fawcett J.A."/>
            <person name="Grimwood J."/>
            <person name="Gundlach H."/>
            <person name="Haberer G."/>
            <person name="Hollister J.D."/>
            <person name="Ossowski S."/>
            <person name="Ottilar R.P."/>
            <person name="Salamov A.A."/>
            <person name="Schneeberger K."/>
            <person name="Spannagl M."/>
            <person name="Wang X."/>
            <person name="Yang L."/>
            <person name="Nasrallah M.E."/>
            <person name="Bergelson J."/>
            <person name="Carrington J.C."/>
            <person name="Gaut B.S."/>
            <person name="Schmutz J."/>
            <person name="Mayer K.F.X."/>
            <person name="Van de Peer Y."/>
            <person name="Grigoriev I.V."/>
            <person name="Nordborg M."/>
            <person name="Weigel D."/>
            <person name="Guo Y.-L."/>
        </authorList>
    </citation>
    <scope>NUCLEOTIDE SEQUENCE [LARGE SCALE GENOMIC DNA]</scope>
    <source>
        <strain evidence="17">cv. MN47</strain>
    </source>
</reference>
<dbReference type="Gene3D" id="1.10.8.430">
    <property type="entry name" value="Helical domain of apoptotic protease-activating factors"/>
    <property type="match status" value="2"/>
</dbReference>
<dbReference type="FunFam" id="1.10.8.430:FF:000003">
    <property type="entry name" value="Probable disease resistance protein At5g66910"/>
    <property type="match status" value="2"/>
</dbReference>
<evidence type="ECO:0000259" key="14">
    <source>
        <dbReference type="Pfam" id="PF23559"/>
    </source>
</evidence>
<keyword evidence="7" id="KW-0677">Repeat</keyword>
<sequence>MGGCISVSLSCDRVVNQISQCLCVSGNYIHNLSENLASLQKAMGVLKAKRDDVQGRVDREEFTGHRRRLAQVQDSMLDKVWNCLMEDKVGIVGLYGMGGVGKTTLLTQINNKFSKLGGGFDVVIWVVVSKNATVHKIQRSIGEKLGLVGKKWDEKNKNQRALDIHNVLRRKKFVLLLDDIWEKVNLNVIGVPYPSGENGCKVAFTTRSKEVCGRMGVDDPMEVSCLDTRNAWDLLKKKVGENTLGSHPDIPQLARKVSEKCRGLPLALNVLGETMSCKRTIQEWCHAIEVLTSSATDFSGMEDEVLPILKYSYDSLNGEDAKSCFLYCSLFPEDFKIRKEMFIEYWICEGFIEEKQGREKAFNQGYDILGTLVRSSLLLEDKDFVSMHDVVREMALWISSDLGKHKERCIVQAGVGLDELPEVKNWRAVKRMSLMNNNFENIYGCPECVELITLFLQNNYKLVVISMEFFRCMPSLTVLDLSENHSLSELPEEISELVSLQYLDLSGTYIERLPHGLQKLRKLVHLKLERTRRLESISGISYLSSLRTLRLRDSKTTLETSLMKELQLLEHLELITTNISSSLVGELVYYPRVGRCIQHIFIRDHWGRPEESVGVLVLPAITNLCYISIWNCWMWEIMIEKTPWNKNLTSPNFSNLSNVRIEGCDGLKDLTWLLFAPNLINLRVWGCKHLEDIISKEKAASVLDKEILPFQKLECLNLYKYYLPFLDMNGKVTVAVDDNRDRCINMHPAIAPGLSVTALPWQVNNLTCIYINKIETATFFGEIRPVVGDGWVLSTNVYSMMHTVASLDSCTKAKGSYIHNLSENLASLEKAMGVLKGRQYDVIRRLEREEFTGRQQRLSQVQFDDLLRSKEVELQRSSTVRKIQRDIAEKVGLGGMEWGERNDNQTAVDIHNVLRRRKFVLLLDDIWEKVNLKAVGVPYPSKDNGCKVAFTTRSRDVCGRMGVDDPMEVSCLQPEESWDLFQMIVGKNTLGSHPDIPGLARKVARKCRGLPLALNVIGEAMACKRTVHEWSHAIDVLTSSATDFSGMEDEILHVLKYSYDNLNGELMKSCFLYCSLFPEDYLIDKEGLVDYWICEGFINEKEGRERTLNQGYEIIGTLVRACLLMEEKRNKSNVKMHDVVREMALWISSDLGKQKEKCIVRAGVGLCEVPKVKDWNTVRKLSLMNNEIEEIFDSHECAALTTLFLQKNDMVKISAEFFRCMPHLVVLDLSENHSLDELPEEISELVSLRYFNLSYTCIHQLPVGLWTLKKLIHLNLEHMSSLGSILGISNLWNLRTLGLRDSKLLLDMSLVKELQLLEHLEVVTLDISSSLVAEPLLCSHRLVECIKEVDIKYLKEESVRVLTLPTMGNLRRLGIKMCGMREIKIESTTSSSSRNKSPTTPCFSNLSRVFIAKCHGLKDLTWLLFAPNLTFLEVGFSKEVEDIISEEKAEEHSSATIVPFRKLETLHLLTSAKKMALSLQSPPCATLSASIQKGRWKTLAAGFSATPLPAVNFSIRRSIPRILASASSSSSPSSSSLEAGENNELNAVSAFSEIVPDTVVFDDFERFPPTAATVSSSLLLGICGLPDTIFRAIVNVGGDLVKLVPGRVSTEVDARLAYDTNGIIRKVHDLLRLYNEIDVPHDRLLFKIPATWQGIEAARLLESEGIQTHMTFVYSFAQAAAAAQAGASVIQIFVGRLRDWARNHSGDTEIESAIKSGEDPGLALVKRSYNYIHKYGYKSKLMAAAVRNKQDLFSLLGVDYVIAPLKVLQSLKDSPAIPGDEKYSFVRKLTPETATHYHFTNKELIKWDQLSLASAMGPASVELSSAGVEGYANQAKRVEELFGKIWPPPNV</sequence>
<keyword evidence="8" id="KW-0547">Nucleotide-binding</keyword>
<evidence type="ECO:0000256" key="1">
    <source>
        <dbReference type="ARBA" id="ARBA00004857"/>
    </source>
</evidence>
<evidence type="ECO:0000256" key="8">
    <source>
        <dbReference type="ARBA" id="ARBA00022741"/>
    </source>
</evidence>
<keyword evidence="10" id="KW-0067">ATP-binding</keyword>
<accession>D7KNA4</accession>
<dbReference type="InterPro" id="IPR003591">
    <property type="entry name" value="Leu-rich_rpt_typical-subtyp"/>
</dbReference>
<dbReference type="Pfam" id="PF23559">
    <property type="entry name" value="WHD_DRP"/>
    <property type="match status" value="2"/>
</dbReference>
<dbReference type="GO" id="GO:0006952">
    <property type="term" value="P:defense response"/>
    <property type="evidence" value="ECO:0007669"/>
    <property type="project" value="UniProtKB-KW"/>
</dbReference>
<dbReference type="HOGENOM" id="CLU_236889_0_0_1"/>
<dbReference type="Proteomes" id="UP000008694">
    <property type="component" value="Unassembled WGS sequence"/>
</dbReference>
<dbReference type="Gene3D" id="1.10.10.10">
    <property type="entry name" value="Winged helix-like DNA-binding domain superfamily/Winged helix DNA-binding domain"/>
    <property type="match status" value="2"/>
</dbReference>
<dbReference type="InterPro" id="IPR027417">
    <property type="entry name" value="P-loop_NTPase"/>
</dbReference>
<dbReference type="GO" id="GO:0004801">
    <property type="term" value="F:transaldolase activity"/>
    <property type="evidence" value="ECO:0007669"/>
    <property type="project" value="UniProtKB-EC"/>
</dbReference>
<dbReference type="UniPathway" id="UPA00115">
    <property type="reaction ID" value="UER00414"/>
</dbReference>
<dbReference type="InterPro" id="IPR050905">
    <property type="entry name" value="Plant_NBS-LRR"/>
</dbReference>
<dbReference type="GO" id="GO:0005975">
    <property type="term" value="P:carbohydrate metabolic process"/>
    <property type="evidence" value="ECO:0007669"/>
    <property type="project" value="InterPro"/>
</dbReference>
<dbReference type="eggNOG" id="KOG4658">
    <property type="taxonomic scope" value="Eukaryota"/>
</dbReference>
<dbReference type="InterPro" id="IPR042197">
    <property type="entry name" value="Apaf_helical"/>
</dbReference>
<dbReference type="SMART" id="SM00369">
    <property type="entry name" value="LRR_TYP"/>
    <property type="match status" value="4"/>
</dbReference>
<dbReference type="InterPro" id="IPR032675">
    <property type="entry name" value="LRR_dom_sf"/>
</dbReference>
<evidence type="ECO:0000259" key="15">
    <source>
        <dbReference type="Pfam" id="PF23598"/>
    </source>
</evidence>
<evidence type="ECO:0000313" key="16">
    <source>
        <dbReference type="EMBL" id="EFH66181.1"/>
    </source>
</evidence>
<dbReference type="SUPFAM" id="SSF52540">
    <property type="entry name" value="P-loop containing nucleoside triphosphate hydrolases"/>
    <property type="match status" value="2"/>
</dbReference>
<comment type="similarity">
    <text evidence="2">Belongs to the transaldolase family. Type 1 subfamily.</text>
</comment>
<evidence type="ECO:0000256" key="12">
    <source>
        <dbReference type="ARBA" id="ARBA00023270"/>
    </source>
</evidence>
<evidence type="ECO:0000313" key="17">
    <source>
        <dbReference type="Proteomes" id="UP000008694"/>
    </source>
</evidence>
<evidence type="ECO:0000256" key="9">
    <source>
        <dbReference type="ARBA" id="ARBA00022821"/>
    </source>
</evidence>
<dbReference type="Pfam" id="PF00923">
    <property type="entry name" value="TAL_FSA"/>
    <property type="match status" value="1"/>
</dbReference>
<dbReference type="CDD" id="cd00957">
    <property type="entry name" value="Transaldolase_TalAB"/>
    <property type="match status" value="1"/>
</dbReference>
<dbReference type="Gene3D" id="3.40.50.300">
    <property type="entry name" value="P-loop containing nucleotide triphosphate hydrolases"/>
    <property type="match status" value="2"/>
</dbReference>
<dbReference type="EMBL" id="GL348713">
    <property type="protein sequence ID" value="EFH66181.1"/>
    <property type="molecule type" value="Genomic_DNA"/>
</dbReference>
<evidence type="ECO:0000256" key="6">
    <source>
        <dbReference type="ARBA" id="ARBA00022614"/>
    </source>
</evidence>
<feature type="domain" description="Disease resistance R13L4/SHOC-2-like LRR" evidence="15">
    <location>
        <begin position="439"/>
        <end position="719"/>
    </location>
</feature>
<keyword evidence="9" id="KW-0611">Plant defense</keyword>
<dbReference type="STRING" id="81972.D7KNA4"/>
<feature type="domain" description="Disease resistance R13L4/SHOC-2-like LRR" evidence="15">
    <location>
        <begin position="1178"/>
        <end position="1469"/>
    </location>
</feature>
<keyword evidence="12" id="KW-0704">Schiff base</keyword>
<dbReference type="PANTHER" id="PTHR33463:SF220">
    <property type="entry name" value="NB-ARC DOMAIN-CONTAINING PROTEIN"/>
    <property type="match status" value="1"/>
</dbReference>
<dbReference type="Gene3D" id="3.80.10.10">
    <property type="entry name" value="Ribonuclease Inhibitor"/>
    <property type="match status" value="2"/>
</dbReference>
<dbReference type="GO" id="GO:0005737">
    <property type="term" value="C:cytoplasm"/>
    <property type="evidence" value="ECO:0007669"/>
    <property type="project" value="InterPro"/>
</dbReference>
<proteinExistence type="inferred from homology"/>
<keyword evidence="11" id="KW-0570">Pentose shunt</keyword>
<evidence type="ECO:0000256" key="11">
    <source>
        <dbReference type="ARBA" id="ARBA00023126"/>
    </source>
</evidence>
<feature type="domain" description="NB-ARC" evidence="13">
    <location>
        <begin position="872"/>
        <end position="990"/>
    </location>
</feature>
<feature type="domain" description="Disease resistance protein winged helix" evidence="14">
    <location>
        <begin position="1076"/>
        <end position="1144"/>
    </location>
</feature>
<dbReference type="EC" id="2.2.1.2" evidence="4"/>
<comment type="similarity">
    <text evidence="3">Belongs to the disease resistance NB-LRR family.</text>
</comment>
<dbReference type="Gene3D" id="3.20.20.70">
    <property type="entry name" value="Aldolase class I"/>
    <property type="match status" value="1"/>
</dbReference>
<keyword evidence="5" id="KW-0963">Cytoplasm</keyword>
<dbReference type="PANTHER" id="PTHR33463">
    <property type="entry name" value="NB-ARC DOMAIN-CONTAINING PROTEIN-RELATED"/>
    <property type="match status" value="1"/>
</dbReference>